<feature type="region of interest" description="Disordered" evidence="8">
    <location>
        <begin position="471"/>
        <end position="493"/>
    </location>
</feature>
<dbReference type="Gene3D" id="1.10.630.10">
    <property type="entry name" value="Cytochrome P450"/>
    <property type="match status" value="2"/>
</dbReference>
<comment type="cofactor">
    <cofactor evidence="1">
        <name>heme</name>
        <dbReference type="ChEBI" id="CHEBI:30413"/>
    </cofactor>
</comment>
<evidence type="ECO:0000313" key="11">
    <source>
        <dbReference type="Proteomes" id="UP001291926"/>
    </source>
</evidence>
<dbReference type="PANTHER" id="PTHR47955:SF15">
    <property type="entry name" value="CYTOCHROME P450 71A2-LIKE"/>
    <property type="match status" value="1"/>
</dbReference>
<keyword evidence="9" id="KW-1133">Transmembrane helix</keyword>
<comment type="subcellular location">
    <subcellularLocation>
        <location evidence="2">Membrane</location>
        <topology evidence="2">Single-pass membrane protein</topology>
    </subcellularLocation>
</comment>
<dbReference type="Proteomes" id="UP001291926">
    <property type="component" value="Unassembled WGS sequence"/>
</dbReference>
<dbReference type="SUPFAM" id="SSF48264">
    <property type="entry name" value="Cytochrome P450"/>
    <property type="match status" value="2"/>
</dbReference>
<dbReference type="InterPro" id="IPR036396">
    <property type="entry name" value="Cyt_P450_sf"/>
</dbReference>
<reference evidence="10 11" key="1">
    <citation type="journal article" date="2023" name="bioRxiv">
        <title>Genome report: Whole genome sequence and annotation of Penstemon davidsonii.</title>
        <authorList>
            <person name="Ostevik K.L."/>
            <person name="Alabady M."/>
            <person name="Zhang M."/>
            <person name="Rausher M.D."/>
        </authorList>
    </citation>
    <scope>NUCLEOTIDE SEQUENCE [LARGE SCALE GENOMIC DNA]</scope>
    <source>
        <strain evidence="10">DNT005</strain>
        <tissue evidence="10">Whole leaf</tissue>
    </source>
</reference>
<sequence length="971" mass="109839">MLHPYLLYLIISLLFSLYLFTKWLLKPRTNKKLPPSPPSLPILGNLHQLRPLVHRSFQSLGTKYGPIMLLHFGTKPVIIIQSAEAAMEIMKTHDLVFANKPHTYTVRRLFYNLKDISVAPYGEYWRKLKSICVLQLLSNKMVQSFHFIMEEETSLLIKKIKSCSSSGLSVNLTELFMSLTNDVICRSAFGRKHDEGEGGKKFLMLITELLQLVGTISAGEFIPCLSWINTVNGFNTRVEKVAKEVDCYLDHVIQEHMNEGMGSDETDKAESRENFLDILLKLYKNNDTGVSIDLENIKAIIVDIFTAGTDTTSTVLEWAMTELLRHSIVMNNLQKEVREILKDKQSISGDDLEKMHYLKAVVKETLRYHIPIPLLAREASEDVKVMGYEVAAGTIIITNAWAIGRDPASWDEPELFKPERFLNISSKNFIGLDFELLPFGAGRRRCPGIGFAMANIELVLANLVQKTAAKRRLSSGSDKNDGGEVPPPFSSRPERRREKLMPFWYDLGAEREGEEGEGEGEGGGGGTKYGPVMLLHIGSRPAIIVQSSDSAMEIMKTHDLAFANKPHTYTTRRIFYNLKDITVAPYGEYWRKLESICILHLLSNKMVQSFQFIRKEETVLLMKKIKICYSSGLPVNLSEQFMSLTNDVICKSAFGRKYAEGEGGKKFLTLFKELMQLSGSVSTGEFIPCLSWIKHVNGFDARVDKVVKEFDHFLDQVIQEHQDAGLANDDTFMGERRENFVNILLKIYNDNTNTTGVLIDTDNIKGIILDLFAGGTDTTTATLVWAMTELLRHPTVMNKLQNEIREILRDKQDINDIDLEKMHYLKAVVKETLRYHTPIPILGREAPEDAKVMGYEVAAGTMILINAWAIGRDPASWDEPEKFQPERFLNSSIDFKGRNFEYIPFGAGRRHCPGIAFAMANVELVLANLLQKFELELPKGIGREDLDIVELPGITIHRKHPLIAVATHCYF</sequence>
<evidence type="ECO:0000313" key="10">
    <source>
        <dbReference type="EMBL" id="KAK4489014.1"/>
    </source>
</evidence>
<evidence type="ECO:0000256" key="4">
    <source>
        <dbReference type="ARBA" id="ARBA00022617"/>
    </source>
</evidence>
<keyword evidence="5" id="KW-0479">Metal-binding</keyword>
<keyword evidence="9" id="KW-0812">Transmembrane</keyword>
<protein>
    <recommendedName>
        <fullName evidence="12">Cytochrome P450</fullName>
    </recommendedName>
</protein>
<dbReference type="PRINTS" id="PR00463">
    <property type="entry name" value="EP450I"/>
</dbReference>
<feature type="transmembrane region" description="Helical" evidence="9">
    <location>
        <begin position="6"/>
        <end position="25"/>
    </location>
</feature>
<keyword evidence="9" id="KW-0472">Membrane</keyword>
<keyword evidence="11" id="KW-1185">Reference proteome</keyword>
<keyword evidence="6" id="KW-0560">Oxidoreductase</keyword>
<organism evidence="10 11">
    <name type="scientific">Penstemon davidsonii</name>
    <dbReference type="NCBI Taxonomy" id="160366"/>
    <lineage>
        <taxon>Eukaryota</taxon>
        <taxon>Viridiplantae</taxon>
        <taxon>Streptophyta</taxon>
        <taxon>Embryophyta</taxon>
        <taxon>Tracheophyta</taxon>
        <taxon>Spermatophyta</taxon>
        <taxon>Magnoliopsida</taxon>
        <taxon>eudicotyledons</taxon>
        <taxon>Gunneridae</taxon>
        <taxon>Pentapetalae</taxon>
        <taxon>asterids</taxon>
        <taxon>lamiids</taxon>
        <taxon>Lamiales</taxon>
        <taxon>Plantaginaceae</taxon>
        <taxon>Cheloneae</taxon>
        <taxon>Penstemon</taxon>
    </lineage>
</organism>
<comment type="similarity">
    <text evidence="3">Belongs to the cytochrome P450 family.</text>
</comment>
<evidence type="ECO:0000256" key="6">
    <source>
        <dbReference type="ARBA" id="ARBA00023002"/>
    </source>
</evidence>
<proteinExistence type="inferred from homology"/>
<name>A0ABR0DIW7_9LAMI</name>
<keyword evidence="7" id="KW-0408">Iron</keyword>
<evidence type="ECO:0000256" key="8">
    <source>
        <dbReference type="SAM" id="MobiDB-lite"/>
    </source>
</evidence>
<evidence type="ECO:0000256" key="2">
    <source>
        <dbReference type="ARBA" id="ARBA00004167"/>
    </source>
</evidence>
<comment type="caution">
    <text evidence="10">The sequence shown here is derived from an EMBL/GenBank/DDBJ whole genome shotgun (WGS) entry which is preliminary data.</text>
</comment>
<dbReference type="CDD" id="cd11072">
    <property type="entry name" value="CYP71-like"/>
    <property type="match status" value="2"/>
</dbReference>
<evidence type="ECO:0000256" key="7">
    <source>
        <dbReference type="ARBA" id="ARBA00023004"/>
    </source>
</evidence>
<dbReference type="InterPro" id="IPR017972">
    <property type="entry name" value="Cyt_P450_CS"/>
</dbReference>
<dbReference type="Pfam" id="PF00067">
    <property type="entry name" value="p450"/>
    <property type="match status" value="2"/>
</dbReference>
<dbReference type="InterPro" id="IPR001128">
    <property type="entry name" value="Cyt_P450"/>
</dbReference>
<dbReference type="PANTHER" id="PTHR47955">
    <property type="entry name" value="CYTOCHROME P450 FAMILY 71 PROTEIN"/>
    <property type="match status" value="1"/>
</dbReference>
<evidence type="ECO:0000256" key="3">
    <source>
        <dbReference type="ARBA" id="ARBA00010617"/>
    </source>
</evidence>
<evidence type="ECO:0000256" key="1">
    <source>
        <dbReference type="ARBA" id="ARBA00001971"/>
    </source>
</evidence>
<evidence type="ECO:0008006" key="12">
    <source>
        <dbReference type="Google" id="ProtNLM"/>
    </source>
</evidence>
<evidence type="ECO:0000256" key="9">
    <source>
        <dbReference type="SAM" id="Phobius"/>
    </source>
</evidence>
<keyword evidence="4" id="KW-0349">Heme</keyword>
<accession>A0ABR0DIW7</accession>
<dbReference type="EMBL" id="JAYDYQ010001088">
    <property type="protein sequence ID" value="KAK4489014.1"/>
    <property type="molecule type" value="Genomic_DNA"/>
</dbReference>
<dbReference type="PROSITE" id="PS00086">
    <property type="entry name" value="CYTOCHROME_P450"/>
    <property type="match status" value="2"/>
</dbReference>
<evidence type="ECO:0000256" key="5">
    <source>
        <dbReference type="ARBA" id="ARBA00022723"/>
    </source>
</evidence>
<dbReference type="PRINTS" id="PR00385">
    <property type="entry name" value="P450"/>
</dbReference>
<gene>
    <name evidence="10" type="ORF">RD792_004806</name>
</gene>
<dbReference type="InterPro" id="IPR002401">
    <property type="entry name" value="Cyt_P450_E_grp-I"/>
</dbReference>